<dbReference type="AlphaFoldDB" id="A0A7J5B4X6"/>
<gene>
    <name evidence="2" type="ORF">F8O03_02180</name>
</gene>
<protein>
    <submittedName>
        <fullName evidence="2">Nucleotidyltransferase family protein</fullName>
    </submittedName>
</protein>
<comment type="caution">
    <text evidence="2">The sequence shown here is derived from an EMBL/GenBank/DDBJ whole genome shotgun (WGS) entry which is preliminary data.</text>
</comment>
<dbReference type="EMBL" id="WBJX01000001">
    <property type="protein sequence ID" value="KAB1639173.1"/>
    <property type="molecule type" value="Genomic_DNA"/>
</dbReference>
<keyword evidence="3" id="KW-1185">Reference proteome</keyword>
<feature type="region of interest" description="Disordered" evidence="1">
    <location>
        <begin position="89"/>
        <end position="108"/>
    </location>
</feature>
<dbReference type="GO" id="GO:0016740">
    <property type="term" value="F:transferase activity"/>
    <property type="evidence" value="ECO:0007669"/>
    <property type="project" value="UniProtKB-KW"/>
</dbReference>
<dbReference type="OrthoDB" id="3782133at2"/>
<name>A0A7J5B4X6_9MICO</name>
<proteinExistence type="predicted"/>
<dbReference type="InterPro" id="IPR039498">
    <property type="entry name" value="NTP_transf_5"/>
</dbReference>
<accession>A0A7J5B4X6</accession>
<evidence type="ECO:0000313" key="3">
    <source>
        <dbReference type="Proteomes" id="UP000490386"/>
    </source>
</evidence>
<feature type="compositionally biased region" description="Polar residues" evidence="1">
    <location>
        <begin position="92"/>
        <end position="103"/>
    </location>
</feature>
<reference evidence="2 3" key="1">
    <citation type="submission" date="2019-09" db="EMBL/GenBank/DDBJ databases">
        <title>Phylogeny of genus Pseudoclavibacter and closely related genus.</title>
        <authorList>
            <person name="Li Y."/>
        </authorList>
    </citation>
    <scope>NUCLEOTIDE SEQUENCE [LARGE SCALE GENOMIC DNA]</scope>
    <source>
        <strain evidence="2 3">THG-MD12</strain>
    </source>
</reference>
<keyword evidence="2" id="KW-0808">Transferase</keyword>
<dbReference type="Proteomes" id="UP000490386">
    <property type="component" value="Unassembled WGS sequence"/>
</dbReference>
<evidence type="ECO:0000313" key="2">
    <source>
        <dbReference type="EMBL" id="KAB1639173.1"/>
    </source>
</evidence>
<organism evidence="2 3">
    <name type="scientific">Pseudoclavibacter terrae</name>
    <dbReference type="NCBI Taxonomy" id="1530195"/>
    <lineage>
        <taxon>Bacteria</taxon>
        <taxon>Bacillati</taxon>
        <taxon>Actinomycetota</taxon>
        <taxon>Actinomycetes</taxon>
        <taxon>Micrococcales</taxon>
        <taxon>Microbacteriaceae</taxon>
        <taxon>Pseudoclavibacter</taxon>
    </lineage>
</organism>
<evidence type="ECO:0000256" key="1">
    <source>
        <dbReference type="SAM" id="MobiDB-lite"/>
    </source>
</evidence>
<dbReference type="Pfam" id="PF14907">
    <property type="entry name" value="NTP_transf_5"/>
    <property type="match status" value="1"/>
</dbReference>
<sequence>MLDRIQRHGRRDLRRQVSSRSADHIAHLGLVELRERKTMRLVRLTIPGLASHIGPRLTQISLELRRDAVIEAQFDVYAKGMQAQCSRHARNCTKQTGPRTGQGSAPLPPDHVHMRSQTSICSPLRVLQTRSAQVRTSVAPAEASSDATTIAFSVSDGVALSTALAQHVAREQGIRMLVIKGPISADLGLRTRRYSTDVDIIVEPTRARDFIEALAVYGWTPRPWPDFPKLLEQHSRTLIHESWPNDIDVHHYWPGFLGDSQSAFDRLWLHRIQVSVAGHPIDTPDIAGSALVLALHSLREEGQVSDDSRQMTEYTELVEALKRMQGTDSEYIAEARATPSLSEQILQDAVGTDSTQTARRFLIDLGHDVPLVPNSAASEPLRLWRLNAKAEHAMTGWMLKLQRAPLLEKPGIAARAFFPARADLEAIDPDLRNGAISLRQAWWRRVSRGLHGIVQARRDLRAFDER</sequence>